<dbReference type="EMBL" id="JH767144">
    <property type="protein sequence ID" value="EQC37582.1"/>
    <property type="molecule type" value="Genomic_DNA"/>
</dbReference>
<evidence type="ECO:0000256" key="5">
    <source>
        <dbReference type="ARBA" id="ARBA00022490"/>
    </source>
</evidence>
<keyword evidence="8" id="KW-0539">Nucleus</keyword>
<reference evidence="9 10" key="1">
    <citation type="submission" date="2012-04" db="EMBL/GenBank/DDBJ databases">
        <title>The Genome Sequence of Saprolegnia declina VS20.</title>
        <authorList>
            <consortium name="The Broad Institute Genome Sequencing Platform"/>
            <person name="Russ C."/>
            <person name="Nusbaum C."/>
            <person name="Tyler B."/>
            <person name="van West P."/>
            <person name="Dieguez-Uribeondo J."/>
            <person name="de Bruijn I."/>
            <person name="Tripathy S."/>
            <person name="Jiang R."/>
            <person name="Young S.K."/>
            <person name="Zeng Q."/>
            <person name="Gargeya S."/>
            <person name="Fitzgerald M."/>
            <person name="Haas B."/>
            <person name="Abouelleil A."/>
            <person name="Alvarado L."/>
            <person name="Arachchi H.M."/>
            <person name="Berlin A."/>
            <person name="Chapman S.B."/>
            <person name="Goldberg J."/>
            <person name="Griggs A."/>
            <person name="Gujja S."/>
            <person name="Hansen M."/>
            <person name="Howarth C."/>
            <person name="Imamovic A."/>
            <person name="Larimer J."/>
            <person name="McCowen C."/>
            <person name="Montmayeur A."/>
            <person name="Murphy C."/>
            <person name="Neiman D."/>
            <person name="Pearson M."/>
            <person name="Priest M."/>
            <person name="Roberts A."/>
            <person name="Saif S."/>
            <person name="Shea T."/>
            <person name="Sisk P."/>
            <person name="Sykes S."/>
            <person name="Wortman J."/>
            <person name="Nusbaum C."/>
            <person name="Birren B."/>
        </authorList>
    </citation>
    <scope>NUCLEOTIDE SEQUENCE [LARGE SCALE GENOMIC DNA]</scope>
    <source>
        <strain evidence="9 10">VS20</strain>
    </source>
</reference>
<dbReference type="InterPro" id="IPR029063">
    <property type="entry name" value="SAM-dependent_MTases_sf"/>
</dbReference>
<evidence type="ECO:0000256" key="7">
    <source>
        <dbReference type="ARBA" id="ARBA00022679"/>
    </source>
</evidence>
<dbReference type="GO" id="GO:0018025">
    <property type="term" value="F:calmodulin-lysine N-methyltransferase activity"/>
    <property type="evidence" value="ECO:0007669"/>
    <property type="project" value="UniProtKB-EC"/>
</dbReference>
<keyword evidence="7" id="KW-0808">Transferase</keyword>
<dbReference type="STRING" id="1156394.T0S4G0"/>
<name>T0S4G0_SAPDV</name>
<evidence type="ECO:0000313" key="10">
    <source>
        <dbReference type="Proteomes" id="UP000030762"/>
    </source>
</evidence>
<gene>
    <name evidence="9" type="ORF">SDRG_05178</name>
</gene>
<evidence type="ECO:0000256" key="8">
    <source>
        <dbReference type="ARBA" id="ARBA00023242"/>
    </source>
</evidence>
<dbReference type="AlphaFoldDB" id="T0S4G0"/>
<evidence type="ECO:0000256" key="4">
    <source>
        <dbReference type="ARBA" id="ARBA00020594"/>
    </source>
</evidence>
<dbReference type="GO" id="GO:0032259">
    <property type="term" value="P:methylation"/>
    <property type="evidence" value="ECO:0007669"/>
    <property type="project" value="UniProtKB-KW"/>
</dbReference>
<sequence length="295" mass="31746">MATPPAGKTSKARWALLRRAIVTASTPAPASSAMSIFQFHDPAVPRPTVYAGATPDVGYDWVEYTLPSGGASILLHQRRETAHVSLHELAIRDVDNTGNIRTWPSEDIALRYLLRTLPSRTGGPARVLELGAGMCGVAGFALAAACASDVVASVTITDGNQMCVENLTRIASMNRSRLGRPVETALLQWSRHLSPPSSPLFDVIVASDCVFFEAYHDDLLHTLRTLLAVDGVATFVQPTRGGSLDRFLAKATALFTVEVQTSGFDAIVDATRAAADARLDPDIHLPVLVTLRHRR</sequence>
<dbReference type="OrthoDB" id="413520at2759"/>
<dbReference type="InterPro" id="IPR019410">
    <property type="entry name" value="Methyltransf_16"/>
</dbReference>
<protein>
    <recommendedName>
        <fullName evidence="4">Calmodulin-lysine N-methyltransferase</fullName>
        <ecNumber evidence="3">2.1.1.60</ecNumber>
    </recommendedName>
</protein>
<evidence type="ECO:0000256" key="6">
    <source>
        <dbReference type="ARBA" id="ARBA00022603"/>
    </source>
</evidence>
<dbReference type="EC" id="2.1.1.60" evidence="3"/>
<dbReference type="GO" id="GO:0005737">
    <property type="term" value="C:cytoplasm"/>
    <property type="evidence" value="ECO:0007669"/>
    <property type="project" value="UniProtKB-SubCell"/>
</dbReference>
<comment type="subcellular location">
    <subcellularLocation>
        <location evidence="2">Cytoplasm</location>
    </subcellularLocation>
    <subcellularLocation>
        <location evidence="1">Nucleus</location>
    </subcellularLocation>
</comment>
<dbReference type="PANTHER" id="PTHR13539">
    <property type="entry name" value="CALMODULIN-LYSINE N-METHYLTRANSFERASE"/>
    <property type="match status" value="1"/>
</dbReference>
<dbReference type="VEuPathDB" id="FungiDB:SDRG_05178"/>
<keyword evidence="10" id="KW-1185">Reference proteome</keyword>
<dbReference type="OMA" id="WYYLAPQ"/>
<evidence type="ECO:0000256" key="1">
    <source>
        <dbReference type="ARBA" id="ARBA00004123"/>
    </source>
</evidence>
<dbReference type="Pfam" id="PF10294">
    <property type="entry name" value="Methyltransf_16"/>
    <property type="match status" value="1"/>
</dbReference>
<evidence type="ECO:0000256" key="3">
    <source>
        <dbReference type="ARBA" id="ARBA00011914"/>
    </source>
</evidence>
<proteinExistence type="predicted"/>
<dbReference type="GeneID" id="19945905"/>
<keyword evidence="5" id="KW-0963">Cytoplasm</keyword>
<evidence type="ECO:0000313" key="9">
    <source>
        <dbReference type="EMBL" id="EQC37582.1"/>
    </source>
</evidence>
<dbReference type="SUPFAM" id="SSF53335">
    <property type="entry name" value="S-adenosyl-L-methionine-dependent methyltransferases"/>
    <property type="match status" value="1"/>
</dbReference>
<evidence type="ECO:0000256" key="2">
    <source>
        <dbReference type="ARBA" id="ARBA00004496"/>
    </source>
</evidence>
<dbReference type="Proteomes" id="UP000030762">
    <property type="component" value="Unassembled WGS sequence"/>
</dbReference>
<dbReference type="InParanoid" id="T0S4G0"/>
<organism evidence="9 10">
    <name type="scientific">Saprolegnia diclina (strain VS20)</name>
    <dbReference type="NCBI Taxonomy" id="1156394"/>
    <lineage>
        <taxon>Eukaryota</taxon>
        <taxon>Sar</taxon>
        <taxon>Stramenopiles</taxon>
        <taxon>Oomycota</taxon>
        <taxon>Saprolegniomycetes</taxon>
        <taxon>Saprolegniales</taxon>
        <taxon>Saprolegniaceae</taxon>
        <taxon>Saprolegnia</taxon>
    </lineage>
</organism>
<dbReference type="InterPro" id="IPR025800">
    <property type="entry name" value="CaM-Lys-N-MeTrfase"/>
</dbReference>
<dbReference type="Gene3D" id="3.40.50.150">
    <property type="entry name" value="Vaccinia Virus protein VP39"/>
    <property type="match status" value="1"/>
</dbReference>
<dbReference type="PANTHER" id="PTHR13539:SF3">
    <property type="entry name" value="CALMODULIN-LYSINE N-METHYLTRANSFERASE"/>
    <property type="match status" value="1"/>
</dbReference>
<dbReference type="eggNOG" id="KOG3201">
    <property type="taxonomic scope" value="Eukaryota"/>
</dbReference>
<accession>T0S4G0</accession>
<dbReference type="GO" id="GO:0005634">
    <property type="term" value="C:nucleus"/>
    <property type="evidence" value="ECO:0007669"/>
    <property type="project" value="UniProtKB-SubCell"/>
</dbReference>
<dbReference type="RefSeq" id="XP_008609102.1">
    <property type="nucleotide sequence ID" value="XM_008610880.1"/>
</dbReference>
<keyword evidence="6" id="KW-0489">Methyltransferase</keyword>